<dbReference type="InterPro" id="IPR011545">
    <property type="entry name" value="DEAD/DEAH_box_helicase_dom"/>
</dbReference>
<dbReference type="Pfam" id="PF00271">
    <property type="entry name" value="Helicase_C"/>
    <property type="match status" value="1"/>
</dbReference>
<keyword evidence="1" id="KW-0547">Nucleotide-binding</keyword>
<dbReference type="AlphaFoldDB" id="A0A9E2KNY8"/>
<dbReference type="PANTHER" id="PTHR47964">
    <property type="entry name" value="ATP-DEPENDENT DNA HELICASE HOMOLOG RECG, CHLOROPLASTIC"/>
    <property type="match status" value="1"/>
</dbReference>
<feature type="domain" description="Helicase C-terminal" evidence="10">
    <location>
        <begin position="488"/>
        <end position="635"/>
    </location>
</feature>
<dbReference type="PANTHER" id="PTHR47964:SF1">
    <property type="entry name" value="ATP-DEPENDENT DNA HELICASE HOMOLOG RECG, CHLOROPLASTIC"/>
    <property type="match status" value="1"/>
</dbReference>
<dbReference type="InterPro" id="IPR012340">
    <property type="entry name" value="NA-bd_OB-fold"/>
</dbReference>
<accession>A0A9E2KNY8</accession>
<dbReference type="GO" id="GO:0003677">
    <property type="term" value="F:DNA binding"/>
    <property type="evidence" value="ECO:0007669"/>
    <property type="project" value="UniProtKB-KW"/>
</dbReference>
<dbReference type="SUPFAM" id="SSF50249">
    <property type="entry name" value="Nucleic acid-binding proteins"/>
    <property type="match status" value="1"/>
</dbReference>
<dbReference type="GO" id="GO:0016787">
    <property type="term" value="F:hydrolase activity"/>
    <property type="evidence" value="ECO:0007669"/>
    <property type="project" value="UniProtKB-KW"/>
</dbReference>
<evidence type="ECO:0000256" key="2">
    <source>
        <dbReference type="ARBA" id="ARBA00022763"/>
    </source>
</evidence>
<comment type="caution">
    <text evidence="11">The sequence shown here is derived from an EMBL/GenBank/DDBJ whole genome shotgun (WGS) entry which is preliminary data.</text>
</comment>
<dbReference type="InterPro" id="IPR047112">
    <property type="entry name" value="RecG/Mfd"/>
</dbReference>
<dbReference type="SUPFAM" id="SSF52540">
    <property type="entry name" value="P-loop containing nucleoside triphosphate hydrolases"/>
    <property type="match status" value="2"/>
</dbReference>
<reference evidence="11" key="2">
    <citation type="submission" date="2021-04" db="EMBL/GenBank/DDBJ databases">
        <authorList>
            <person name="Gilroy R."/>
        </authorList>
    </citation>
    <scope>NUCLEOTIDE SEQUENCE</scope>
    <source>
        <strain evidence="11">687</strain>
    </source>
</reference>
<dbReference type="InterPro" id="IPR001650">
    <property type="entry name" value="Helicase_C-like"/>
</dbReference>
<dbReference type="PROSITE" id="PS51192">
    <property type="entry name" value="HELICASE_ATP_BIND_1"/>
    <property type="match status" value="1"/>
</dbReference>
<evidence type="ECO:0000259" key="10">
    <source>
        <dbReference type="PROSITE" id="PS51194"/>
    </source>
</evidence>
<dbReference type="Pfam" id="PF19833">
    <property type="entry name" value="RecG_dom3_C"/>
    <property type="match status" value="1"/>
</dbReference>
<dbReference type="InterPro" id="IPR045562">
    <property type="entry name" value="RecG_dom3_C"/>
</dbReference>
<evidence type="ECO:0000259" key="9">
    <source>
        <dbReference type="PROSITE" id="PS51192"/>
    </source>
</evidence>
<dbReference type="Proteomes" id="UP000824150">
    <property type="component" value="Unassembled WGS sequence"/>
</dbReference>
<feature type="domain" description="Helicase ATP-binding" evidence="9">
    <location>
        <begin position="291"/>
        <end position="455"/>
    </location>
</feature>
<keyword evidence="3" id="KW-0378">Hydrolase</keyword>
<evidence type="ECO:0000313" key="11">
    <source>
        <dbReference type="EMBL" id="MBU3827409.1"/>
    </source>
</evidence>
<dbReference type="EMBL" id="JAHLFG010000088">
    <property type="protein sequence ID" value="MBU3827409.1"/>
    <property type="molecule type" value="Genomic_DNA"/>
</dbReference>
<dbReference type="PROSITE" id="PS51194">
    <property type="entry name" value="HELICASE_CTER"/>
    <property type="match status" value="1"/>
</dbReference>
<organism evidence="11 12">
    <name type="scientific">Candidatus Anaerobiospirillum merdipullorum</name>
    <dbReference type="NCBI Taxonomy" id="2838450"/>
    <lineage>
        <taxon>Bacteria</taxon>
        <taxon>Pseudomonadati</taxon>
        <taxon>Pseudomonadota</taxon>
        <taxon>Gammaproteobacteria</taxon>
        <taxon>Aeromonadales</taxon>
        <taxon>Succinivibrionaceae</taxon>
        <taxon>Anaerobiospirillum</taxon>
    </lineage>
</organism>
<reference evidence="11" key="1">
    <citation type="journal article" date="2021" name="PeerJ">
        <title>Extensive microbial diversity within the chicken gut microbiome revealed by metagenomics and culture.</title>
        <authorList>
            <person name="Gilroy R."/>
            <person name="Ravi A."/>
            <person name="Getino M."/>
            <person name="Pursley I."/>
            <person name="Horton D.L."/>
            <person name="Alikhan N.F."/>
            <person name="Baker D."/>
            <person name="Gharbi K."/>
            <person name="Hall N."/>
            <person name="Watson M."/>
            <person name="Adriaenssens E.M."/>
            <person name="Foster-Nyarko E."/>
            <person name="Jarju S."/>
            <person name="Secka A."/>
            <person name="Antonio M."/>
            <person name="Oren A."/>
            <person name="Chaudhuri R.R."/>
            <person name="La Ragione R."/>
            <person name="Hildebrand F."/>
            <person name="Pallen M.J."/>
        </authorList>
    </citation>
    <scope>NUCLEOTIDE SEQUENCE</scope>
    <source>
        <strain evidence="11">687</strain>
    </source>
</reference>
<evidence type="ECO:0000256" key="4">
    <source>
        <dbReference type="ARBA" id="ARBA00022806"/>
    </source>
</evidence>
<dbReference type="Pfam" id="PF17191">
    <property type="entry name" value="RecG_wedge"/>
    <property type="match status" value="1"/>
</dbReference>
<evidence type="ECO:0000256" key="7">
    <source>
        <dbReference type="ARBA" id="ARBA00023204"/>
    </source>
</evidence>
<dbReference type="Pfam" id="PF00270">
    <property type="entry name" value="DEAD"/>
    <property type="match status" value="1"/>
</dbReference>
<evidence type="ECO:0000256" key="8">
    <source>
        <dbReference type="ARBA" id="ARBA00049819"/>
    </source>
</evidence>
<dbReference type="InterPro" id="IPR027417">
    <property type="entry name" value="P-loop_NTPase"/>
</dbReference>
<dbReference type="GO" id="GO:0005524">
    <property type="term" value="F:ATP binding"/>
    <property type="evidence" value="ECO:0007669"/>
    <property type="project" value="UniProtKB-KW"/>
</dbReference>
<proteinExistence type="predicted"/>
<gene>
    <name evidence="11" type="ORF">IAA31_08005</name>
</gene>
<dbReference type="CDD" id="cd04488">
    <property type="entry name" value="RecG_wedge_OBF"/>
    <property type="match status" value="1"/>
</dbReference>
<dbReference type="Gene3D" id="3.40.50.300">
    <property type="entry name" value="P-loop containing nucleotide triphosphate hydrolases"/>
    <property type="match status" value="2"/>
</dbReference>
<keyword evidence="7" id="KW-0234">DNA repair</keyword>
<evidence type="ECO:0000256" key="3">
    <source>
        <dbReference type="ARBA" id="ARBA00022801"/>
    </source>
</evidence>
<keyword evidence="2" id="KW-0227">DNA damage</keyword>
<dbReference type="SMART" id="SM00487">
    <property type="entry name" value="DEXDc"/>
    <property type="match status" value="1"/>
</dbReference>
<dbReference type="InterPro" id="IPR014001">
    <property type="entry name" value="Helicase_ATP-bd"/>
</dbReference>
<keyword evidence="6" id="KW-0238">DNA-binding</keyword>
<evidence type="ECO:0000256" key="6">
    <source>
        <dbReference type="ARBA" id="ARBA00023125"/>
    </source>
</evidence>
<dbReference type="GO" id="GO:0006281">
    <property type="term" value="P:DNA repair"/>
    <property type="evidence" value="ECO:0007669"/>
    <property type="project" value="UniProtKB-KW"/>
</dbReference>
<keyword evidence="4 11" id="KW-0347">Helicase</keyword>
<protein>
    <recommendedName>
        <fullName evidence="8">Probable DNA 3'-5' helicase RecG</fullName>
    </recommendedName>
</protein>
<sequence>MDKIDAQYRALAVKNLKGVGDRIADKLNHLGLFTLFDLLFNLPFRYLDKTKIYPLSELQADGNAHLVKLEVVSSGFKGQRAKVFLVSARDDSGYIELLFFNIQHYFAQNFTPGKHFLAFGALKHDSYSGALTMAHPEVTFLKADRVQKHLRPTLSPIYHLTDKLAQKNMGKIEHEALALLNAMPLTELIPPHLLPEGLQFSLTDAILTCHYPKPRPDGHLPLPETLPQFARICLEELTAYMCAMRRLKDVQQVKQSIAIPYDPKLQQDFLRTLPYKPTNAQNRVFAEVAADMEKSLPMLRLINGDVGSGKTLVAMMAALQAVKAGVQCVLLAPTEILAHQHYDKCVAQLGPLGVNCVLLGSKQNAAQKRSIQAAIQDGSAQLIIGTHAVFQEKVTYHRLGLVIIDEQHRFGVAQRAALTRKAPDGTTPHQLTLSATPIPRTLQLTMCADLAVSRLDEIPPGRTPIITACVSKASTAQAIERLRFNLDKGVQAYWVCPLIDDSEIAGVNSVTQAFELLSTHLPHCTMGVLHGQQSAEKKNAVMEDFASGRIQLLIATTIIEVGVDVPNATIMVIDNAERLGLAQLHQLRGRVGRGHKQSFCLLIYDDKTITPTAQERLKIMRQSNDGFAIATADLKLRGPGDLTGTQQAGFDTFRIANVARDWELLEKARTIADNLWQEERAVGENLIARWFPENNHNRLQES</sequence>
<dbReference type="Gene3D" id="2.40.50.140">
    <property type="entry name" value="Nucleic acid-binding proteins"/>
    <property type="match status" value="1"/>
</dbReference>
<dbReference type="SMART" id="SM00490">
    <property type="entry name" value="HELICc"/>
    <property type="match status" value="1"/>
</dbReference>
<dbReference type="InterPro" id="IPR033454">
    <property type="entry name" value="RecG_wedge"/>
</dbReference>
<evidence type="ECO:0000256" key="5">
    <source>
        <dbReference type="ARBA" id="ARBA00022840"/>
    </source>
</evidence>
<evidence type="ECO:0000256" key="1">
    <source>
        <dbReference type="ARBA" id="ARBA00022741"/>
    </source>
</evidence>
<name>A0A9E2KNY8_9GAMM</name>
<keyword evidence="5" id="KW-0067">ATP-binding</keyword>
<dbReference type="GO" id="GO:0003678">
    <property type="term" value="F:DNA helicase activity"/>
    <property type="evidence" value="ECO:0007669"/>
    <property type="project" value="TreeGrafter"/>
</dbReference>
<evidence type="ECO:0000313" key="12">
    <source>
        <dbReference type="Proteomes" id="UP000824150"/>
    </source>
</evidence>